<feature type="domain" description="SAM-dependent methyltransferase TRM5/TYW2-type" evidence="12">
    <location>
        <begin position="155"/>
        <end position="461"/>
    </location>
</feature>
<dbReference type="GO" id="GO:0005634">
    <property type="term" value="C:nucleus"/>
    <property type="evidence" value="ECO:0007669"/>
    <property type="project" value="UniProtKB-SubCell"/>
</dbReference>
<dbReference type="Proteomes" id="UP000192596">
    <property type="component" value="Unassembled WGS sequence"/>
</dbReference>
<dbReference type="InParanoid" id="A0A1V8T4Q6"/>
<evidence type="ECO:0000259" key="12">
    <source>
        <dbReference type="PROSITE" id="PS51684"/>
    </source>
</evidence>
<dbReference type="EMBL" id="NAJO01000017">
    <property type="protein sequence ID" value="OQO06231.1"/>
    <property type="molecule type" value="Genomic_DNA"/>
</dbReference>
<evidence type="ECO:0000256" key="10">
    <source>
        <dbReference type="HAMAP-Rule" id="MF_03152"/>
    </source>
</evidence>
<comment type="function">
    <text evidence="10">Specifically methylates the N1 position of guanosine-37 in various cytoplasmic and mitochondrial tRNAs. Methylation is not dependent on the nature of the nucleoside 5' of the target nucleoside. This is the first step in the biosynthesis of wybutosine (yW), a modified base adjacent to the anticodon of tRNAs and required for accurate decoding.</text>
</comment>
<evidence type="ECO:0000313" key="13">
    <source>
        <dbReference type="EMBL" id="OQO06231.1"/>
    </source>
</evidence>
<keyword evidence="4 10" id="KW-0808">Transferase</keyword>
<dbReference type="PANTHER" id="PTHR23245:SF36">
    <property type="entry name" value="TRNA (GUANINE(37)-N1)-METHYLTRANSFERASE"/>
    <property type="match status" value="1"/>
</dbReference>
<keyword evidence="2 10" id="KW-0963">Cytoplasm</keyword>
<evidence type="ECO:0000256" key="1">
    <source>
        <dbReference type="ARBA" id="ARBA00009775"/>
    </source>
</evidence>
<dbReference type="OrthoDB" id="408788at2759"/>
<accession>A0A1V8T4Q6</accession>
<feature type="binding site" evidence="10">
    <location>
        <position position="364"/>
    </location>
    <ligand>
        <name>S-adenosyl-L-methionine</name>
        <dbReference type="ChEBI" id="CHEBI:59789"/>
    </ligand>
</feature>
<dbReference type="Pfam" id="PF02475">
    <property type="entry name" value="TRM5-TYW2_MTfase"/>
    <property type="match status" value="1"/>
</dbReference>
<dbReference type="PROSITE" id="PS51684">
    <property type="entry name" value="SAM_MT_TRM5_TYW2"/>
    <property type="match status" value="1"/>
</dbReference>
<dbReference type="InterPro" id="IPR029063">
    <property type="entry name" value="SAM-dependent_MTases_sf"/>
</dbReference>
<dbReference type="InterPro" id="IPR025792">
    <property type="entry name" value="tRNA_Gua_MeTrfase_euk"/>
</dbReference>
<dbReference type="Pfam" id="PF25133">
    <property type="entry name" value="TYW2_N_2"/>
    <property type="match status" value="1"/>
</dbReference>
<comment type="catalytic activity">
    <reaction evidence="9 10">
        <text>guanosine(37) in tRNA + S-adenosyl-L-methionine = N(1)-methylguanosine(37) in tRNA + S-adenosyl-L-homocysteine + H(+)</text>
        <dbReference type="Rhea" id="RHEA:36899"/>
        <dbReference type="Rhea" id="RHEA-COMP:10145"/>
        <dbReference type="Rhea" id="RHEA-COMP:10147"/>
        <dbReference type="ChEBI" id="CHEBI:15378"/>
        <dbReference type="ChEBI" id="CHEBI:57856"/>
        <dbReference type="ChEBI" id="CHEBI:59789"/>
        <dbReference type="ChEBI" id="CHEBI:73542"/>
        <dbReference type="ChEBI" id="CHEBI:74269"/>
        <dbReference type="EC" id="2.1.1.228"/>
    </reaction>
</comment>
<dbReference type="HAMAP" id="MF_03152">
    <property type="entry name" value="TRM5"/>
    <property type="match status" value="1"/>
</dbReference>
<gene>
    <name evidence="10" type="primary">TRM5</name>
    <name evidence="13" type="ORF">B0A48_08819</name>
</gene>
<proteinExistence type="inferred from homology"/>
<reference evidence="14" key="1">
    <citation type="submission" date="2017-03" db="EMBL/GenBank/DDBJ databases">
        <title>Genomes of endolithic fungi from Antarctica.</title>
        <authorList>
            <person name="Coleine C."/>
            <person name="Masonjones S."/>
            <person name="Stajich J.E."/>
        </authorList>
    </citation>
    <scope>NUCLEOTIDE SEQUENCE [LARGE SCALE GENOMIC DNA]</scope>
    <source>
        <strain evidence="14">CCFEE 5527</strain>
    </source>
</reference>
<evidence type="ECO:0000256" key="9">
    <source>
        <dbReference type="ARBA" id="ARBA00047783"/>
    </source>
</evidence>
<feature type="compositionally biased region" description="Basic and acidic residues" evidence="11">
    <location>
        <begin position="84"/>
        <end position="98"/>
    </location>
</feature>
<comment type="similarity">
    <text evidence="1">Belongs to the class I-like SAM-binding methyltransferase superfamily. TRM5/TYW2 family.</text>
</comment>
<dbReference type="InterPro" id="IPR056744">
    <property type="entry name" value="TRM5/TYW2-like_N"/>
</dbReference>
<feature type="binding site" evidence="10">
    <location>
        <position position="246"/>
    </location>
    <ligand>
        <name>S-adenosyl-L-methionine</name>
        <dbReference type="ChEBI" id="CHEBI:59789"/>
    </ligand>
</feature>
<keyword evidence="7 10" id="KW-0496">Mitochondrion</keyword>
<dbReference type="InterPro" id="IPR056743">
    <property type="entry name" value="TRM5-TYW2-like_MTfase"/>
</dbReference>
<evidence type="ECO:0000256" key="3">
    <source>
        <dbReference type="ARBA" id="ARBA00022603"/>
    </source>
</evidence>
<keyword evidence="6 10" id="KW-0819">tRNA processing</keyword>
<evidence type="ECO:0000256" key="7">
    <source>
        <dbReference type="ARBA" id="ARBA00023128"/>
    </source>
</evidence>
<feature type="binding site" evidence="10">
    <location>
        <begin position="284"/>
        <end position="285"/>
    </location>
    <ligand>
        <name>S-adenosyl-L-methionine</name>
        <dbReference type="ChEBI" id="CHEBI:59789"/>
    </ligand>
</feature>
<dbReference type="Gene3D" id="3.30.300.110">
    <property type="entry name" value="Met-10+ protein-like domains"/>
    <property type="match status" value="1"/>
</dbReference>
<dbReference type="GO" id="GO:0005759">
    <property type="term" value="C:mitochondrial matrix"/>
    <property type="evidence" value="ECO:0007669"/>
    <property type="project" value="UniProtKB-SubCell"/>
</dbReference>
<comment type="caution">
    <text evidence="13">The sequence shown here is derived from an EMBL/GenBank/DDBJ whole genome shotgun (WGS) entry which is preliminary data.</text>
</comment>
<feature type="region of interest" description="Disordered" evidence="11">
    <location>
        <begin position="80"/>
        <end position="101"/>
    </location>
</feature>
<comment type="similarity">
    <text evidence="10">Belongs to the TRM5 / TYW2 family.</text>
</comment>
<dbReference type="EC" id="2.1.1.228" evidence="10"/>
<dbReference type="GO" id="GO:0052906">
    <property type="term" value="F:tRNA (guanine(37)-N1)-methyltransferase activity"/>
    <property type="evidence" value="ECO:0007669"/>
    <property type="project" value="UniProtKB-UniRule"/>
</dbReference>
<protein>
    <recommendedName>
        <fullName evidence="10">tRNA (guanine(37)-N1)-methyltransferase</fullName>
        <ecNumber evidence="10">2.1.1.228</ecNumber>
    </recommendedName>
    <alternativeName>
        <fullName evidence="10">M1G-methyltransferase</fullName>
    </alternativeName>
    <alternativeName>
        <fullName evidence="10">tRNA [GM37] methyltransferase</fullName>
    </alternativeName>
    <alternativeName>
        <fullName evidence="10">tRNA methyltransferase 5</fullName>
    </alternativeName>
</protein>
<evidence type="ECO:0000256" key="8">
    <source>
        <dbReference type="ARBA" id="ARBA00023242"/>
    </source>
</evidence>
<evidence type="ECO:0000256" key="2">
    <source>
        <dbReference type="ARBA" id="ARBA00022490"/>
    </source>
</evidence>
<keyword evidence="8 10" id="KW-0539">Nucleus</keyword>
<dbReference type="Gene3D" id="3.40.50.150">
    <property type="entry name" value="Vaccinia Virus protein VP39"/>
    <property type="match status" value="1"/>
</dbReference>
<dbReference type="GO" id="GO:0002939">
    <property type="term" value="P:tRNA N1-guanine methylation"/>
    <property type="evidence" value="ECO:0007669"/>
    <property type="project" value="TreeGrafter"/>
</dbReference>
<evidence type="ECO:0000256" key="11">
    <source>
        <dbReference type="SAM" id="MobiDB-lite"/>
    </source>
</evidence>
<dbReference type="FunCoup" id="A0A1V8T4Q6">
    <property type="interactions" value="2019"/>
</dbReference>
<keyword evidence="5 10" id="KW-0949">S-adenosyl-L-methionine</keyword>
<dbReference type="SUPFAM" id="SSF53335">
    <property type="entry name" value="S-adenosyl-L-methionine-dependent methyltransferases"/>
    <property type="match status" value="1"/>
</dbReference>
<comment type="subcellular location">
    <subcellularLocation>
        <location evidence="10">Mitochondrion matrix</location>
    </subcellularLocation>
    <subcellularLocation>
        <location evidence="10">Nucleus</location>
    </subcellularLocation>
    <subcellularLocation>
        <location evidence="10">Cytoplasm</location>
    </subcellularLocation>
    <text evidence="10">Predominantly in the mitochondria and in the nucleus.</text>
</comment>
<evidence type="ECO:0000256" key="5">
    <source>
        <dbReference type="ARBA" id="ARBA00022691"/>
    </source>
</evidence>
<keyword evidence="3 10" id="KW-0489">Methyltransferase</keyword>
<dbReference type="GO" id="GO:0070901">
    <property type="term" value="P:mitochondrial tRNA methylation"/>
    <property type="evidence" value="ECO:0007669"/>
    <property type="project" value="UniProtKB-ARBA"/>
</dbReference>
<evidence type="ECO:0000256" key="6">
    <source>
        <dbReference type="ARBA" id="ARBA00022694"/>
    </source>
</evidence>
<evidence type="ECO:0000256" key="4">
    <source>
        <dbReference type="ARBA" id="ARBA00022679"/>
    </source>
</evidence>
<dbReference type="STRING" id="1507870.A0A1V8T4Q6"/>
<name>A0A1V8T4Q6_9PEZI</name>
<dbReference type="AlphaFoldDB" id="A0A1V8T4Q6"/>
<sequence length="471" mass="53043">MADEMFRAPVNRSMRTLDRNSFRKVIPLHAARVPENKNISKVRSELERSKDALHQDRLGSVFPDPDRDRAKSGTKCVLLRPGRRKEATETGDNPHDGAEVTSPPLYSSVLDALLEQNIIDLVPYSLYLDYSYWTYHDIISAILPEDELGEVPSGFSQVGHVAHLNLRDEYLKYKHLVGEVLIDKNPGVRTVINKIDDVGEENAFRTFRYEVLAGPDDLNVEISEEGCTFKFDYSKVYWNSRLNTEHRRLVSTFKEGEAICDVMAGIGPFAIPAGRKNIFVWANDLNPDSYTSLQDAIKRNKVTSYVQPFNEDGRSFIQDSAASLLTTTQTVDILSKPSRKDPKAGPTVLKTLTQPHLFSHYVMNLPASALTFLPSFIGLYPPSLRAQLPADAKMPIIHVYCFSTKSDDNVEEGRKICAEISEYLGFEMKPGKIDEGGVDVFDVRDVAPKKRMFCASFRLPEEVAFRDVGRT</sequence>
<dbReference type="FunFam" id="3.30.300.110:FF:000001">
    <property type="entry name" value="tRNA (guanine(37)-N1)-methyltransferase"/>
    <property type="match status" value="1"/>
</dbReference>
<organism evidence="13 14">
    <name type="scientific">Cryoendolithus antarcticus</name>
    <dbReference type="NCBI Taxonomy" id="1507870"/>
    <lineage>
        <taxon>Eukaryota</taxon>
        <taxon>Fungi</taxon>
        <taxon>Dikarya</taxon>
        <taxon>Ascomycota</taxon>
        <taxon>Pezizomycotina</taxon>
        <taxon>Dothideomycetes</taxon>
        <taxon>Dothideomycetidae</taxon>
        <taxon>Cladosporiales</taxon>
        <taxon>Cladosporiaceae</taxon>
        <taxon>Cryoendolithus</taxon>
    </lineage>
</organism>
<dbReference type="InterPro" id="IPR030382">
    <property type="entry name" value="MeTrfase_TRM5/TYW2"/>
</dbReference>
<feature type="binding site" evidence="10">
    <location>
        <begin position="312"/>
        <end position="313"/>
    </location>
    <ligand>
        <name>S-adenosyl-L-methionine</name>
        <dbReference type="ChEBI" id="CHEBI:59789"/>
    </ligand>
</feature>
<dbReference type="PANTHER" id="PTHR23245">
    <property type="entry name" value="TRNA METHYLTRANSFERASE"/>
    <property type="match status" value="1"/>
</dbReference>
<evidence type="ECO:0000313" key="14">
    <source>
        <dbReference type="Proteomes" id="UP000192596"/>
    </source>
</evidence>
<keyword evidence="14" id="KW-1185">Reference proteome</keyword>
<comment type="subunit">
    <text evidence="10">Monomer.</text>
</comment>